<reference evidence="2" key="1">
    <citation type="submission" date="2021-01" db="EMBL/GenBank/DDBJ databases">
        <authorList>
            <person name="Corre E."/>
            <person name="Pelletier E."/>
            <person name="Niang G."/>
            <person name="Scheremetjew M."/>
            <person name="Finn R."/>
            <person name="Kale V."/>
            <person name="Holt S."/>
            <person name="Cochrane G."/>
            <person name="Meng A."/>
            <person name="Brown T."/>
            <person name="Cohen L."/>
        </authorList>
    </citation>
    <scope>NUCLEOTIDE SEQUENCE</scope>
    <source>
        <strain evidence="2">CCMP2078</strain>
    </source>
</reference>
<feature type="compositionally biased region" description="Polar residues" evidence="1">
    <location>
        <begin position="645"/>
        <end position="683"/>
    </location>
</feature>
<sequence length="726" mass="82731">MDQLAAPETQRAPPTPESPSLDPARLHERAQLRQERQKQREGTADPACTFSPKVNTRARRASAEASSSPQDNRFDKLYEDAQRRRQTQETRREEAAQSREKACTFSPKVKGSRSRGPKSPDSTFQKLYEEADQRHGRRKAAQQPAPSFRPQLVAKDPRRARRDPSPFHERMHMPPDLQAKRRAALEEKKKALELEGCTFQPKLRSNSRSTSAPRVGRTAAERNEAFLKRKELRRRQREKELEEERRKHETWKPSINHGPPEIRERLDSAVAHRLEQSGKTGDVFDRLSKIGTEQDRKKTREQTLREVSADNTFKPNLNEKSRRIAEKSRSRSAPRLGGKENSLWKRLHDESERLERKKEAEKEKLAQQEMEACSFTPQVSITRKESSEATWERLLGDRASVLELREEVKAVKELDGCTFQPDLPTQSYQPRQKRTSEADVYQRLQAETEKAARQQELRQEMKQMLELEDCTFRPKLVASREPARGVGRQDSQQSVYDRLVEEAVKRKRRQERLTESVKTQELGDCTFTPAVLGLDALASSDVAARRNSETAEERIRRLASPSQRGVTNKREEIERKWAKDSEIRRSTPSRRINRSASRERQRGRASSRSGTPSNSDAQQGRRSRRSSLSRERTQKRTIRGGQARPATQANSTGQPGPATQASMTVQPSPTTQAGSTVQPSPATHASPAETEATAEQPGPELSSSTVRSEKDFAEFEATILKKLEAL</sequence>
<feature type="compositionally biased region" description="Polar residues" evidence="1">
    <location>
        <begin position="604"/>
        <end position="620"/>
    </location>
</feature>
<dbReference type="EMBL" id="HBEA01004869">
    <property type="protein sequence ID" value="CAD8254224.1"/>
    <property type="molecule type" value="Transcribed_RNA"/>
</dbReference>
<feature type="compositionally biased region" description="Basic and acidic residues" evidence="1">
    <location>
        <begin position="544"/>
        <end position="556"/>
    </location>
</feature>
<feature type="compositionally biased region" description="Basic and acidic residues" evidence="1">
    <location>
        <begin position="342"/>
        <end position="366"/>
    </location>
</feature>
<feature type="region of interest" description="Disordered" evidence="1">
    <location>
        <begin position="276"/>
        <end position="371"/>
    </location>
</feature>
<evidence type="ECO:0000313" key="2">
    <source>
        <dbReference type="EMBL" id="CAD8254224.1"/>
    </source>
</evidence>
<feature type="compositionally biased region" description="Basic and acidic residues" evidence="1">
    <location>
        <begin position="219"/>
        <end position="229"/>
    </location>
</feature>
<gene>
    <name evidence="2" type="ORF">PPYR1160_LOCUS3716</name>
</gene>
<feature type="compositionally biased region" description="Basic and acidic residues" evidence="1">
    <location>
        <begin position="276"/>
        <end position="308"/>
    </location>
</feature>
<feature type="compositionally biased region" description="Basic and acidic residues" evidence="1">
    <location>
        <begin position="237"/>
        <end position="251"/>
    </location>
</feature>
<feature type="compositionally biased region" description="Basic and acidic residues" evidence="1">
    <location>
        <begin position="162"/>
        <end position="173"/>
    </location>
</feature>
<dbReference type="AlphaFoldDB" id="A0A7R9U659"/>
<proteinExistence type="predicted"/>
<dbReference type="PANTHER" id="PTHR37028:SF8">
    <property type="entry name" value="200 KDA ANTIGEN P200"/>
    <property type="match status" value="1"/>
</dbReference>
<protein>
    <submittedName>
        <fullName evidence="2">Uncharacterized protein</fullName>
    </submittedName>
</protein>
<feature type="compositionally biased region" description="Basic and acidic residues" evidence="1">
    <location>
        <begin position="317"/>
        <end position="329"/>
    </location>
</feature>
<evidence type="ECO:0000256" key="1">
    <source>
        <dbReference type="SAM" id="MobiDB-lite"/>
    </source>
</evidence>
<dbReference type="PANTHER" id="PTHR37028">
    <property type="entry name" value="UNNAMED PRODUCT-RELATED"/>
    <property type="match status" value="1"/>
</dbReference>
<feature type="compositionally biased region" description="Basic and acidic residues" evidence="1">
    <location>
        <begin position="568"/>
        <end position="585"/>
    </location>
</feature>
<feature type="compositionally biased region" description="Basic and acidic residues" evidence="1">
    <location>
        <begin position="72"/>
        <end position="102"/>
    </location>
</feature>
<feature type="region of interest" description="Disordered" evidence="1">
    <location>
        <begin position="1"/>
        <end position="177"/>
    </location>
</feature>
<accession>A0A7R9U659</accession>
<feature type="compositionally biased region" description="Basic and acidic residues" evidence="1">
    <location>
        <begin position="24"/>
        <end position="43"/>
    </location>
</feature>
<organism evidence="2">
    <name type="scientific">Pinguiococcus pyrenoidosus</name>
    <dbReference type="NCBI Taxonomy" id="172671"/>
    <lineage>
        <taxon>Eukaryota</taxon>
        <taxon>Sar</taxon>
        <taxon>Stramenopiles</taxon>
        <taxon>Ochrophyta</taxon>
        <taxon>Pinguiophyceae</taxon>
        <taxon>Pinguiochrysidales</taxon>
        <taxon>Pinguiochrysidaceae</taxon>
        <taxon>Pinguiococcus</taxon>
    </lineage>
</organism>
<feature type="compositionally biased region" description="Polar residues" evidence="1">
    <location>
        <begin position="203"/>
        <end position="212"/>
    </location>
</feature>
<feature type="region of interest" description="Disordered" evidence="1">
    <location>
        <begin position="544"/>
        <end position="710"/>
    </location>
</feature>
<feature type="region of interest" description="Disordered" evidence="1">
    <location>
        <begin position="202"/>
        <end position="261"/>
    </location>
</feature>
<name>A0A7R9U659_9STRA</name>